<dbReference type="RefSeq" id="WP_073046670.1">
    <property type="nucleotide sequence ID" value="NZ_FOLF01000005.1"/>
</dbReference>
<sequence length="287" mass="30325">MAISNVPANVATSAMQAIPFSSMIGGPLKACIEAQAMAAKTSWEFIKEVGLNTDEKGQKSAVMVAFSFNKGGRMTQLNVPLLTIVPIPYIAINSVDINFKANINASSSSVSENSSHTEYGGEVDAKAKLNLGLFSLEANLKANYSTKKDSKATEESKYSVESTIDVAVKAGQESMPAGMAKVLEMLNGAVDAVDVKGELMVNSNELTTGDTLVVFYKSPDGLYDPAKVTETSGKLKFDVDGNSVKCVLKDAAAGEYTIKAGDAEVKVNVTDASKAPEDKPSEKEKSE</sequence>
<evidence type="ECO:0008006" key="3">
    <source>
        <dbReference type="Google" id="ProtNLM"/>
    </source>
</evidence>
<reference evidence="1 2" key="1">
    <citation type="submission" date="2016-11" db="EMBL/GenBank/DDBJ databases">
        <authorList>
            <person name="Jaros S."/>
            <person name="Januszkiewicz K."/>
            <person name="Wedrychowicz H."/>
        </authorList>
    </citation>
    <scope>NUCLEOTIDE SEQUENCE [LARGE SCALE GENOMIC DNA]</scope>
    <source>
        <strain evidence="1 2">BPI-34</strain>
    </source>
</reference>
<dbReference type="Pfam" id="PF11655">
    <property type="entry name" value="DUF2589"/>
    <property type="match status" value="1"/>
</dbReference>
<dbReference type="OrthoDB" id="1043330at2"/>
<evidence type="ECO:0000313" key="1">
    <source>
        <dbReference type="EMBL" id="SHM80269.1"/>
    </source>
</evidence>
<dbReference type="EMBL" id="FRCJ01000006">
    <property type="protein sequence ID" value="SHM80269.1"/>
    <property type="molecule type" value="Genomic_DNA"/>
</dbReference>
<proteinExistence type="predicted"/>
<protein>
    <recommendedName>
        <fullName evidence="3">DUF2589 domain-containing protein</fullName>
    </recommendedName>
</protein>
<organism evidence="1 2">
    <name type="scientific">Xylanibacter ruminicola</name>
    <name type="common">Prevotella ruminicola</name>
    <dbReference type="NCBI Taxonomy" id="839"/>
    <lineage>
        <taxon>Bacteria</taxon>
        <taxon>Pseudomonadati</taxon>
        <taxon>Bacteroidota</taxon>
        <taxon>Bacteroidia</taxon>
        <taxon>Bacteroidales</taxon>
        <taxon>Prevotellaceae</taxon>
        <taxon>Xylanibacter</taxon>
    </lineage>
</organism>
<accession>A0A1M7LQ93</accession>
<evidence type="ECO:0000313" key="2">
    <source>
        <dbReference type="Proteomes" id="UP000184280"/>
    </source>
</evidence>
<name>A0A1M7LQ93_XYLRU</name>
<dbReference type="AlphaFoldDB" id="A0A1M7LQ93"/>
<dbReference type="Proteomes" id="UP000184280">
    <property type="component" value="Unassembled WGS sequence"/>
</dbReference>
<gene>
    <name evidence="1" type="ORF">SAMN04488494_2654</name>
</gene>
<dbReference type="InterPro" id="IPR024510">
    <property type="entry name" value="DUF2589"/>
</dbReference>